<evidence type="ECO:0000313" key="2">
    <source>
        <dbReference type="EMBL" id="TDC25312.1"/>
    </source>
</evidence>
<dbReference type="GO" id="GO:0006302">
    <property type="term" value="P:double-strand break repair"/>
    <property type="evidence" value="ECO:0007669"/>
    <property type="project" value="InterPro"/>
</dbReference>
<dbReference type="GO" id="GO:0016887">
    <property type="term" value="F:ATP hydrolysis activity"/>
    <property type="evidence" value="ECO:0007669"/>
    <property type="project" value="InterPro"/>
</dbReference>
<dbReference type="PANTHER" id="PTHR43581">
    <property type="entry name" value="ATP/GTP PHOSPHATASE"/>
    <property type="match status" value="1"/>
</dbReference>
<dbReference type="Gene3D" id="3.40.50.300">
    <property type="entry name" value="P-loop containing nucleotide triphosphate hydrolases"/>
    <property type="match status" value="2"/>
</dbReference>
<evidence type="ECO:0000259" key="1">
    <source>
        <dbReference type="SMART" id="SM00382"/>
    </source>
</evidence>
<comment type="caution">
    <text evidence="2">The sequence shown here is derived from an EMBL/GenBank/DDBJ whole genome shotgun (WGS) entry which is preliminary data.</text>
</comment>
<feature type="domain" description="AAA+ ATPase" evidence="1">
    <location>
        <begin position="42"/>
        <end position="286"/>
    </location>
</feature>
<dbReference type="EMBL" id="SMKA01000125">
    <property type="protein sequence ID" value="TDC25312.1"/>
    <property type="molecule type" value="Genomic_DNA"/>
</dbReference>
<reference evidence="2 3" key="1">
    <citation type="submission" date="2019-03" db="EMBL/GenBank/DDBJ databases">
        <title>Draft genome sequences of novel Actinobacteria.</title>
        <authorList>
            <person name="Sahin N."/>
            <person name="Ay H."/>
            <person name="Saygin H."/>
        </authorList>
    </citation>
    <scope>NUCLEOTIDE SEQUENCE [LARGE SCALE GENOMIC DNA]</scope>
    <source>
        <strain evidence="2 3">JCM 30547</strain>
    </source>
</reference>
<dbReference type="SUPFAM" id="SSF52540">
    <property type="entry name" value="P-loop containing nucleoside triphosphate hydrolases"/>
    <property type="match status" value="1"/>
</dbReference>
<gene>
    <name evidence="2" type="ORF">E1261_24390</name>
</gene>
<name>A0A4R4PSK3_9ACTN</name>
<dbReference type="OrthoDB" id="3237462at2"/>
<protein>
    <recommendedName>
        <fullName evidence="1">AAA+ ATPase domain-containing protein</fullName>
    </recommendedName>
</protein>
<evidence type="ECO:0000313" key="3">
    <source>
        <dbReference type="Proteomes" id="UP000295075"/>
    </source>
</evidence>
<dbReference type="AlphaFoldDB" id="A0A4R4PSK3"/>
<dbReference type="InterPro" id="IPR027417">
    <property type="entry name" value="P-loop_NTPase"/>
</dbReference>
<dbReference type="Proteomes" id="UP000295075">
    <property type="component" value="Unassembled WGS sequence"/>
</dbReference>
<dbReference type="Pfam" id="PF13476">
    <property type="entry name" value="AAA_23"/>
    <property type="match status" value="1"/>
</dbReference>
<organism evidence="2 3">
    <name type="scientific">Kribbella albertanoniae</name>
    <dbReference type="NCBI Taxonomy" id="1266829"/>
    <lineage>
        <taxon>Bacteria</taxon>
        <taxon>Bacillati</taxon>
        <taxon>Actinomycetota</taxon>
        <taxon>Actinomycetes</taxon>
        <taxon>Propionibacteriales</taxon>
        <taxon>Kribbellaceae</taxon>
        <taxon>Kribbella</taxon>
    </lineage>
</organism>
<dbReference type="Pfam" id="PF13304">
    <property type="entry name" value="AAA_21"/>
    <property type="match status" value="1"/>
</dbReference>
<dbReference type="PANTHER" id="PTHR43581:SF4">
    <property type="entry name" value="ATP_GTP PHOSPHATASE"/>
    <property type="match status" value="1"/>
</dbReference>
<dbReference type="InterPro" id="IPR038729">
    <property type="entry name" value="Rad50/SbcC_AAA"/>
</dbReference>
<accession>A0A4R4PSK3</accession>
<keyword evidence="3" id="KW-1185">Reference proteome</keyword>
<dbReference type="InterPro" id="IPR003959">
    <property type="entry name" value="ATPase_AAA_core"/>
</dbReference>
<proteinExistence type="predicted"/>
<dbReference type="SMART" id="SM00382">
    <property type="entry name" value="AAA"/>
    <property type="match status" value="1"/>
</dbReference>
<dbReference type="InterPro" id="IPR003593">
    <property type="entry name" value="AAA+_ATPase"/>
</dbReference>
<sequence length="496" mass="54367">MVVRFVERQKALLQLPKRNYRSSLFSAAIETQAGESLEIKFAPGITVLCGGNGAGKSTTLETLWTSLVDSEEYDGFRPAAWATKWISIISISGQHEGEDWDTSLNLETGDVSGDCPAPVVFLDAAAETGLLLSTFLNQDGRQLNEELLEGIDPDPFSDDQLQLLSYVLRRRYEKLETFEVTSFSEDDSAMPFFQATSMGMTYPLTGMGRGELCAAFLIWKLSRIEPGSIVFLEEPESHLATWSQKALAEVVTTLIVKRDLTVVASSHSPGFFGHFDTRHIALLSASPRPEVRSGMDIIELGRHLGLQPSRAAMILVEDTVAAEFCRAVLAAVDRPLVAMVSFKFTKSGESGVRRTVGDTAGAPGDDFVIVGVLDGDQKEKDSVATRFAYEYLPGSESPEVILRHATDEWRTGAYLEWDVPLPGGADRLKLLLERFDGEDPHDWLHLLGVEYGGLSKVVEALTMLLLLSDALAAEATEFSIALRERLQQPAPASSLF</sequence>
<dbReference type="GO" id="GO:0005524">
    <property type="term" value="F:ATP binding"/>
    <property type="evidence" value="ECO:0007669"/>
    <property type="project" value="InterPro"/>
</dbReference>
<dbReference type="InterPro" id="IPR051396">
    <property type="entry name" value="Bact_Antivir_Def_Nuclease"/>
</dbReference>